<reference evidence="1 2" key="1">
    <citation type="submission" date="2014-01" db="EMBL/GenBank/DDBJ databases">
        <title>Roseivivax halodurans JCM 10272 Genome Sequencing.</title>
        <authorList>
            <person name="Lai Q."/>
            <person name="Li G."/>
            <person name="Shao Z."/>
        </authorList>
    </citation>
    <scope>NUCLEOTIDE SEQUENCE [LARGE SCALE GENOMIC DNA]</scope>
    <source>
        <strain evidence="1 2">JCM 10272</strain>
    </source>
</reference>
<evidence type="ECO:0008006" key="3">
    <source>
        <dbReference type="Google" id="ProtNLM"/>
    </source>
</evidence>
<dbReference type="EMBL" id="JALZ01000013">
    <property type="protein sequence ID" value="ETX14165.1"/>
    <property type="molecule type" value="Genomic_DNA"/>
</dbReference>
<dbReference type="Proteomes" id="UP000022447">
    <property type="component" value="Unassembled WGS sequence"/>
</dbReference>
<sequence length="112" mass="12419">MEDKVNQMAQLPEPQAAQDPVKWWSRSISAAPPMTLLETWMDVFSEVQSFLAERIRADVATQHALLHCTNPVDAQVIGLRHLHKLAEDYHRGAGRVTSLLHAVPGAASVLDE</sequence>
<gene>
    <name evidence="1" type="ORF">OCH239_04765</name>
</gene>
<accession>X7EE55</accession>
<evidence type="ECO:0000313" key="2">
    <source>
        <dbReference type="Proteomes" id="UP000022447"/>
    </source>
</evidence>
<keyword evidence="2" id="KW-1185">Reference proteome</keyword>
<name>X7EE55_9RHOB</name>
<dbReference type="STRING" id="1449350.OCH239_04765"/>
<protein>
    <recommendedName>
        <fullName evidence="3">Phasin domain-containing protein</fullName>
    </recommendedName>
</protein>
<comment type="caution">
    <text evidence="1">The sequence shown here is derived from an EMBL/GenBank/DDBJ whole genome shotgun (WGS) entry which is preliminary data.</text>
</comment>
<proteinExistence type="predicted"/>
<dbReference type="eggNOG" id="ENOG5032F87">
    <property type="taxonomic scope" value="Bacteria"/>
</dbReference>
<dbReference type="AlphaFoldDB" id="X7EE55"/>
<organism evidence="1 2">
    <name type="scientific">Roseivivax halodurans JCM 10272</name>
    <dbReference type="NCBI Taxonomy" id="1449350"/>
    <lineage>
        <taxon>Bacteria</taxon>
        <taxon>Pseudomonadati</taxon>
        <taxon>Pseudomonadota</taxon>
        <taxon>Alphaproteobacteria</taxon>
        <taxon>Rhodobacterales</taxon>
        <taxon>Roseobacteraceae</taxon>
        <taxon>Roseivivax</taxon>
    </lineage>
</organism>
<evidence type="ECO:0000313" key="1">
    <source>
        <dbReference type="EMBL" id="ETX14165.1"/>
    </source>
</evidence>